<feature type="transmembrane region" description="Helical" evidence="6">
    <location>
        <begin position="102"/>
        <end position="121"/>
    </location>
</feature>
<keyword evidence="2" id="KW-0813">Transport</keyword>
<dbReference type="Pfam" id="PF11700">
    <property type="entry name" value="ATG22"/>
    <property type="match status" value="1"/>
</dbReference>
<dbReference type="GO" id="GO:0012505">
    <property type="term" value="C:endomembrane system"/>
    <property type="evidence" value="ECO:0007669"/>
    <property type="project" value="UniProtKB-SubCell"/>
</dbReference>
<feature type="transmembrane region" description="Helical" evidence="6">
    <location>
        <begin position="198"/>
        <end position="220"/>
    </location>
</feature>
<dbReference type="PANTHER" id="PTHR23519:SF1">
    <property type="entry name" value="AUTOPHAGY-RELATED PROTEIN 22"/>
    <property type="match status" value="1"/>
</dbReference>
<sequence>MTQQANFAHTPLQNDRREIFGWAMYDWANSAFSTTVVTVFLGPYLTSLVKAVADSDGLIYLFALPIKYDSFFAYCTSLSVVLQVLVLPLLSAIADYSHLRKFFLQLFCTVGALATMLFFFLTTGLHWLGALLYILANLAFGASIVFYNAYLPDIASPDQRDSVSSFGWGMGYLGGGLLLLMNLLIFTFRDSLGLSTDLAVRLSLASAGAWWLLFAQITFVRLRSRYARRALPQGETYFGIAIKQLAHTLREIRALPQTLTFLLAYLFYNDGVQTVIALASVFGAEELRLETSTLIQVILMVQFLAFVGAIAFGRLANWIGAKMSIVITLVVWSAVTIYAYGFLQTELQFWLMAAVVAVVLGGSQALSRSLFSQMIPAGREAEFFSFYEISERGTSWIGFLVFGLANQLFGGLRFGILSLIALFLIGLVILLRVDVQRAMQDANPTPTT</sequence>
<evidence type="ECO:0000256" key="5">
    <source>
        <dbReference type="ARBA" id="ARBA00023136"/>
    </source>
</evidence>
<dbReference type="InterPro" id="IPR024671">
    <property type="entry name" value="Atg22-like"/>
</dbReference>
<dbReference type="EMBL" id="PHFL01000046">
    <property type="protein sequence ID" value="RFM24129.1"/>
    <property type="molecule type" value="Genomic_DNA"/>
</dbReference>
<dbReference type="PANTHER" id="PTHR23519">
    <property type="entry name" value="AUTOPHAGY-RELATED PROTEIN 22"/>
    <property type="match status" value="1"/>
</dbReference>
<dbReference type="InterPro" id="IPR036259">
    <property type="entry name" value="MFS_trans_sf"/>
</dbReference>
<evidence type="ECO:0000256" key="4">
    <source>
        <dbReference type="ARBA" id="ARBA00022989"/>
    </source>
</evidence>
<evidence type="ECO:0000313" key="7">
    <source>
        <dbReference type="EMBL" id="RFM24129.1"/>
    </source>
</evidence>
<feature type="transmembrane region" description="Helical" evidence="6">
    <location>
        <begin position="349"/>
        <end position="371"/>
    </location>
</feature>
<gene>
    <name evidence="7" type="ORF">D0433_07500</name>
</gene>
<comment type="subcellular location">
    <subcellularLocation>
        <location evidence="1">Endomembrane system</location>
        <topology evidence="1">Multi-pass membrane protein</topology>
    </subcellularLocation>
</comment>
<evidence type="ECO:0000256" key="3">
    <source>
        <dbReference type="ARBA" id="ARBA00022692"/>
    </source>
</evidence>
<dbReference type="Proteomes" id="UP000266389">
    <property type="component" value="Unassembled WGS sequence"/>
</dbReference>
<comment type="caution">
    <text evidence="7">The sequence shown here is derived from an EMBL/GenBank/DDBJ whole genome shotgun (WGS) entry which is preliminary data.</text>
</comment>
<proteinExistence type="predicted"/>
<accession>A0A395M024</accession>
<protein>
    <submittedName>
        <fullName evidence="7">MFS transporter</fullName>
    </submittedName>
</protein>
<evidence type="ECO:0000256" key="2">
    <source>
        <dbReference type="ARBA" id="ARBA00022448"/>
    </source>
</evidence>
<feature type="transmembrane region" description="Helical" evidence="6">
    <location>
        <begin position="163"/>
        <end position="186"/>
    </location>
</feature>
<feature type="transmembrane region" description="Helical" evidence="6">
    <location>
        <begin position="127"/>
        <end position="151"/>
    </location>
</feature>
<evidence type="ECO:0000256" key="1">
    <source>
        <dbReference type="ARBA" id="ARBA00004127"/>
    </source>
</evidence>
<feature type="transmembrane region" description="Helical" evidence="6">
    <location>
        <begin position="383"/>
        <end position="405"/>
    </location>
</feature>
<name>A0A395M024_9BACT</name>
<keyword evidence="5 6" id="KW-0472">Membrane</keyword>
<evidence type="ECO:0000313" key="8">
    <source>
        <dbReference type="Proteomes" id="UP000266389"/>
    </source>
</evidence>
<feature type="transmembrane region" description="Helical" evidence="6">
    <location>
        <begin position="259"/>
        <end position="282"/>
    </location>
</feature>
<reference evidence="7 8" key="1">
    <citation type="journal article" date="2011" name="ISME J.">
        <title>Community ecology of hot spring cyanobacterial mats: predominant populations and their functional potential.</title>
        <authorList>
            <person name="Klatt C.G."/>
            <person name="Wood J.M."/>
            <person name="Rusch D.B."/>
            <person name="Bateson M.M."/>
            <person name="Hamamura N."/>
            <person name="Heidelberg J.F."/>
            <person name="Grossman A.R."/>
            <person name="Bhaya D."/>
            <person name="Cohan F.M."/>
            <person name="Kuhl M."/>
            <person name="Bryant D.A."/>
            <person name="Ward D.M."/>
        </authorList>
    </citation>
    <scope>NUCLEOTIDE SEQUENCE [LARGE SCALE GENOMIC DNA]</scope>
    <source>
        <strain evidence="7">OS</strain>
    </source>
</reference>
<evidence type="ECO:0000256" key="6">
    <source>
        <dbReference type="SAM" id="Phobius"/>
    </source>
</evidence>
<feature type="transmembrane region" description="Helical" evidence="6">
    <location>
        <begin position="411"/>
        <end position="431"/>
    </location>
</feature>
<organism evidence="7 8">
    <name type="scientific">Candidatus Thermochlorobacter aerophilus</name>
    <dbReference type="NCBI Taxonomy" id="1868324"/>
    <lineage>
        <taxon>Bacteria</taxon>
        <taxon>Pseudomonadati</taxon>
        <taxon>Chlorobiota</taxon>
        <taxon>Chlorobiia</taxon>
        <taxon>Chlorobiales</taxon>
        <taxon>Candidatus Thermochlorobacteriaceae</taxon>
        <taxon>Candidatus Thermochlorobacter</taxon>
    </lineage>
</organism>
<dbReference type="InterPro" id="IPR050495">
    <property type="entry name" value="ATG22/LtaA_families"/>
</dbReference>
<feature type="transmembrane region" description="Helical" evidence="6">
    <location>
        <begin position="325"/>
        <end position="343"/>
    </location>
</feature>
<keyword evidence="4 6" id="KW-1133">Transmembrane helix</keyword>
<feature type="transmembrane region" description="Helical" evidence="6">
    <location>
        <begin position="294"/>
        <end position="313"/>
    </location>
</feature>
<dbReference type="SUPFAM" id="SSF103473">
    <property type="entry name" value="MFS general substrate transporter"/>
    <property type="match status" value="1"/>
</dbReference>
<feature type="transmembrane region" description="Helical" evidence="6">
    <location>
        <begin position="71"/>
        <end position="90"/>
    </location>
</feature>
<dbReference type="Gene3D" id="1.20.1250.20">
    <property type="entry name" value="MFS general substrate transporter like domains"/>
    <property type="match status" value="1"/>
</dbReference>
<dbReference type="AlphaFoldDB" id="A0A395M024"/>
<keyword evidence="3 6" id="KW-0812">Transmembrane</keyword>